<proteinExistence type="predicted"/>
<dbReference type="EMBL" id="FNSD01000001">
    <property type="protein sequence ID" value="SEC33151.1"/>
    <property type="molecule type" value="Genomic_DNA"/>
</dbReference>
<keyword evidence="1" id="KW-0812">Transmembrane</keyword>
<dbReference type="AlphaFoldDB" id="A0A1H4RNB0"/>
<keyword evidence="1" id="KW-0472">Membrane</keyword>
<feature type="transmembrane region" description="Helical" evidence="1">
    <location>
        <begin position="36"/>
        <end position="54"/>
    </location>
</feature>
<accession>A0A1H4RNB0</accession>
<name>A0A1H4RNB0_9BACT</name>
<evidence type="ECO:0000313" key="2">
    <source>
        <dbReference type="EMBL" id="SEC33151.1"/>
    </source>
</evidence>
<evidence type="ECO:0000256" key="1">
    <source>
        <dbReference type="SAM" id="Phobius"/>
    </source>
</evidence>
<gene>
    <name evidence="2" type="ORF">SAMN05443244_3200</name>
</gene>
<feature type="transmembrane region" description="Helical" evidence="1">
    <location>
        <begin position="12"/>
        <end position="30"/>
    </location>
</feature>
<reference evidence="2 3" key="1">
    <citation type="submission" date="2016-10" db="EMBL/GenBank/DDBJ databases">
        <authorList>
            <person name="de Groot N.N."/>
        </authorList>
    </citation>
    <scope>NUCLEOTIDE SEQUENCE [LARGE SCALE GENOMIC DNA]</scope>
    <source>
        <strain evidence="2 3">AB35.6</strain>
    </source>
</reference>
<sequence length="107" mass="11882">MVAATKSRWTEIYLLEGLVFAQFFAMPFAIAALTRAHLPFLAAAIVYGVCYLYTGYRAASWQCPNCGQSFLRNERTTVVFPFRRKCANCKIQAGAEPFLAPSGSEES</sequence>
<dbReference type="Proteomes" id="UP000182409">
    <property type="component" value="Unassembled WGS sequence"/>
</dbReference>
<keyword evidence="1" id="KW-1133">Transmembrane helix</keyword>
<organism evidence="2 3">
    <name type="scientific">Terriglobus roseus</name>
    <dbReference type="NCBI Taxonomy" id="392734"/>
    <lineage>
        <taxon>Bacteria</taxon>
        <taxon>Pseudomonadati</taxon>
        <taxon>Acidobacteriota</taxon>
        <taxon>Terriglobia</taxon>
        <taxon>Terriglobales</taxon>
        <taxon>Acidobacteriaceae</taxon>
        <taxon>Terriglobus</taxon>
    </lineage>
</organism>
<protein>
    <submittedName>
        <fullName evidence="2">Uncharacterized protein</fullName>
    </submittedName>
</protein>
<evidence type="ECO:0000313" key="3">
    <source>
        <dbReference type="Proteomes" id="UP000182409"/>
    </source>
</evidence>